<dbReference type="EMBL" id="BBNQ01000028">
    <property type="protein sequence ID" value="GAL64984.1"/>
    <property type="molecule type" value="Genomic_DNA"/>
</dbReference>
<organism evidence="1 2">
    <name type="scientific">Algibacter lectus</name>
    <dbReference type="NCBI Taxonomy" id="221126"/>
    <lineage>
        <taxon>Bacteria</taxon>
        <taxon>Pseudomonadati</taxon>
        <taxon>Bacteroidota</taxon>
        <taxon>Flavobacteriia</taxon>
        <taxon>Flavobacteriales</taxon>
        <taxon>Flavobacteriaceae</taxon>
        <taxon>Algibacter</taxon>
    </lineage>
</organism>
<dbReference type="Proteomes" id="UP000029644">
    <property type="component" value="Unassembled WGS sequence"/>
</dbReference>
<sequence>MTNQLDAVYEELLEVYHDLKAEIVVSEVEEKTSIPEDSIITLNQSTFNRSYRRDIAGVKLVQYQKNKDALQLDLSRNGIYDLLPEGVFHKIDTKRSSASFASIRKQQKKEEHDARLLLAPIENELFRQRVDIEKKEKSIIKKFSNLEDRFLIDFWKIDNSIPKKYAIKLVRLLPYAHQISGNLELVFLSLKKILGVDVNYKKTFESKKVNIGGESEGRLGQDFVLDQETLIIQQPVLNVEIQLKKKSDVAHFLGKKGILNFVDIFYKFFIPIEYMVKTEVELKQEKEFILDKEVGAYLGMSTRI</sequence>
<gene>
    <name evidence="1" type="ORF">JCM19300_2213</name>
</gene>
<name>A0A090VNX3_9FLAO</name>
<evidence type="ECO:0000313" key="2">
    <source>
        <dbReference type="Proteomes" id="UP000029644"/>
    </source>
</evidence>
<reference evidence="1 2" key="1">
    <citation type="journal article" date="2014" name="Genome Announc.">
        <title>Draft Genome Sequences of Marine Flavobacterium Algibacter lectus Strains SS8 and NR4.</title>
        <authorList>
            <person name="Takatani N."/>
            <person name="Nakanishi M."/>
            <person name="Meirelles P."/>
            <person name="Mino S."/>
            <person name="Suda W."/>
            <person name="Oshima K."/>
            <person name="Hattori M."/>
            <person name="Ohkuma M."/>
            <person name="Hosokawa M."/>
            <person name="Miyashita K."/>
            <person name="Thompson F.L."/>
            <person name="Niwa A."/>
            <person name="Sawabe T."/>
            <person name="Sawabe T."/>
        </authorList>
    </citation>
    <scope>NUCLEOTIDE SEQUENCE [LARGE SCALE GENOMIC DNA]</scope>
    <source>
        <strain evidence="1 2">JCM 19300</strain>
    </source>
</reference>
<evidence type="ECO:0000313" key="1">
    <source>
        <dbReference type="EMBL" id="GAL64984.1"/>
    </source>
</evidence>
<protein>
    <submittedName>
        <fullName evidence="1">Uncharacterized protein</fullName>
    </submittedName>
</protein>
<dbReference type="AlphaFoldDB" id="A0A090VNX3"/>
<proteinExistence type="predicted"/>
<dbReference type="OrthoDB" id="1411058at2"/>
<dbReference type="RefSeq" id="WP_042506838.1">
    <property type="nucleotide sequence ID" value="NZ_BBNQ01000028.1"/>
</dbReference>
<accession>A0A090VNX3</accession>
<comment type="caution">
    <text evidence="1">The sequence shown here is derived from an EMBL/GenBank/DDBJ whole genome shotgun (WGS) entry which is preliminary data.</text>
</comment>